<dbReference type="SUPFAM" id="SSF48613">
    <property type="entry name" value="Heme oxygenase-like"/>
    <property type="match status" value="1"/>
</dbReference>
<dbReference type="PANTHER" id="PTHR43198:SF5">
    <property type="entry name" value="BIFUNCTIONAL TENA-E PROTEIN"/>
    <property type="match status" value="1"/>
</dbReference>
<dbReference type="InterPro" id="IPR026285">
    <property type="entry name" value="TenA_E"/>
</dbReference>
<dbReference type="EC" id="3.5.99.2" evidence="2"/>
<keyword evidence="5" id="KW-1185">Reference proteome</keyword>
<evidence type="ECO:0000256" key="2">
    <source>
        <dbReference type="PIRNR" id="PIRNR003170"/>
    </source>
</evidence>
<comment type="similarity">
    <text evidence="2">Belongs to the TenA family.</text>
</comment>
<dbReference type="Pfam" id="PF03070">
    <property type="entry name" value="TENA_THI-4"/>
    <property type="match status" value="1"/>
</dbReference>
<protein>
    <recommendedName>
        <fullName evidence="2">Aminopyrimidine aminohydrolase</fullName>
        <ecNumber evidence="2">3.5.99.2</ecNumber>
    </recommendedName>
</protein>
<evidence type="ECO:0000313" key="4">
    <source>
        <dbReference type="EMBL" id="MDT0262209.1"/>
    </source>
</evidence>
<evidence type="ECO:0000256" key="1">
    <source>
        <dbReference type="ARBA" id="ARBA00004948"/>
    </source>
</evidence>
<dbReference type="PANTHER" id="PTHR43198">
    <property type="entry name" value="BIFUNCTIONAL TH2 PROTEIN"/>
    <property type="match status" value="1"/>
</dbReference>
<organism evidence="4 5">
    <name type="scientific">Jatrophihabitans lederbergiae</name>
    <dbReference type="NCBI Taxonomy" id="3075547"/>
    <lineage>
        <taxon>Bacteria</taxon>
        <taxon>Bacillati</taxon>
        <taxon>Actinomycetota</taxon>
        <taxon>Actinomycetes</taxon>
        <taxon>Jatrophihabitantales</taxon>
        <taxon>Jatrophihabitantaceae</taxon>
        <taxon>Jatrophihabitans</taxon>
    </lineage>
</organism>
<evidence type="ECO:0000313" key="5">
    <source>
        <dbReference type="Proteomes" id="UP001183176"/>
    </source>
</evidence>
<reference evidence="5" key="1">
    <citation type="submission" date="2023-07" db="EMBL/GenBank/DDBJ databases">
        <title>30 novel species of actinomycetes from the DSMZ collection.</title>
        <authorList>
            <person name="Nouioui I."/>
        </authorList>
    </citation>
    <scope>NUCLEOTIDE SEQUENCE [LARGE SCALE GENOMIC DNA]</scope>
    <source>
        <strain evidence="5">DSM 44399</strain>
    </source>
</reference>
<dbReference type="InterPro" id="IPR004305">
    <property type="entry name" value="Thiaminase-2/PQQC"/>
</dbReference>
<comment type="catalytic activity">
    <reaction evidence="2">
        <text>thiamine + H2O = 5-(2-hydroxyethyl)-4-methylthiazole + 4-amino-5-hydroxymethyl-2-methylpyrimidine + H(+)</text>
        <dbReference type="Rhea" id="RHEA:17509"/>
        <dbReference type="ChEBI" id="CHEBI:15377"/>
        <dbReference type="ChEBI" id="CHEBI:15378"/>
        <dbReference type="ChEBI" id="CHEBI:16892"/>
        <dbReference type="ChEBI" id="CHEBI:17957"/>
        <dbReference type="ChEBI" id="CHEBI:18385"/>
        <dbReference type="EC" id="3.5.99.2"/>
    </reaction>
</comment>
<dbReference type="InterPro" id="IPR050967">
    <property type="entry name" value="Thiamine_Salvage_TenA"/>
</dbReference>
<sequence length="201" mass="22363">MTIIDTIRSRSELWAAATRHPFLDDVREGRVSTAAFDTWLAQDVLFVSDLLWFQERLLARAPRSAQSVLAAGTLGLTDELGWFEERAGERGLRLDVPPLPATRGYSALLRSLDGAPYEVAVAGLWVLERVYLEAWTYASSPAGPYQVFVAHWTTPEFAGYVAALEKLVEDEPAQAWTADILAMCDEVLSQERAFWDAALES</sequence>
<accession>A0ABU2JC11</accession>
<dbReference type="PIRSF" id="PIRSF003170">
    <property type="entry name" value="Pet18p"/>
    <property type="match status" value="1"/>
</dbReference>
<dbReference type="Proteomes" id="UP001183176">
    <property type="component" value="Unassembled WGS sequence"/>
</dbReference>
<keyword evidence="2" id="KW-0378">Hydrolase</keyword>
<feature type="domain" description="Thiaminase-2/PQQC" evidence="3">
    <location>
        <begin position="12"/>
        <end position="200"/>
    </location>
</feature>
<comment type="pathway">
    <text evidence="1 2">Cofactor biosynthesis; thiamine diphosphate biosynthesis.</text>
</comment>
<keyword evidence="2" id="KW-0784">Thiamine biosynthesis</keyword>
<dbReference type="InterPro" id="IPR016084">
    <property type="entry name" value="Haem_Oase-like_multi-hlx"/>
</dbReference>
<gene>
    <name evidence="4" type="ORF">RM423_12485</name>
</gene>
<name>A0ABU2JC11_9ACTN</name>
<proteinExistence type="inferred from homology"/>
<comment type="catalytic activity">
    <reaction evidence="2">
        <text>4-amino-5-aminomethyl-2-methylpyrimidine + H2O = 4-amino-5-hydroxymethyl-2-methylpyrimidine + NH4(+)</text>
        <dbReference type="Rhea" id="RHEA:31799"/>
        <dbReference type="ChEBI" id="CHEBI:15377"/>
        <dbReference type="ChEBI" id="CHEBI:16892"/>
        <dbReference type="ChEBI" id="CHEBI:28938"/>
        <dbReference type="ChEBI" id="CHEBI:63416"/>
        <dbReference type="EC" id="3.5.99.2"/>
    </reaction>
</comment>
<dbReference type="RefSeq" id="WP_311423360.1">
    <property type="nucleotide sequence ID" value="NZ_JAVREH010000015.1"/>
</dbReference>
<evidence type="ECO:0000259" key="3">
    <source>
        <dbReference type="Pfam" id="PF03070"/>
    </source>
</evidence>
<dbReference type="Gene3D" id="1.20.910.10">
    <property type="entry name" value="Heme oxygenase-like"/>
    <property type="match status" value="1"/>
</dbReference>
<comment type="function">
    <text evidence="2">Catalyzes an amino-pyrimidine hydrolysis reaction at the C5' of the pyrimidine moiety of thiamine compounds, a reaction that is part of a thiamine salvage pathway. Thus, catalyzes the conversion of 4-amino-5-aminomethyl-2-methylpyrimidine to 4-amino-5-hydroxymethyl-2-methylpyrimidine (HMP).</text>
</comment>
<dbReference type="EMBL" id="JAVREH010000015">
    <property type="protein sequence ID" value="MDT0262209.1"/>
    <property type="molecule type" value="Genomic_DNA"/>
</dbReference>
<dbReference type="CDD" id="cd19357">
    <property type="entry name" value="TenA_E_At3g16990-like"/>
    <property type="match status" value="1"/>
</dbReference>
<comment type="caution">
    <text evidence="4">The sequence shown here is derived from an EMBL/GenBank/DDBJ whole genome shotgun (WGS) entry which is preliminary data.</text>
</comment>